<organism evidence="1 2">
    <name type="scientific">Dermacentor silvarum</name>
    <name type="common">Tick</name>
    <dbReference type="NCBI Taxonomy" id="543639"/>
    <lineage>
        <taxon>Eukaryota</taxon>
        <taxon>Metazoa</taxon>
        <taxon>Ecdysozoa</taxon>
        <taxon>Arthropoda</taxon>
        <taxon>Chelicerata</taxon>
        <taxon>Arachnida</taxon>
        <taxon>Acari</taxon>
        <taxon>Parasitiformes</taxon>
        <taxon>Ixodida</taxon>
        <taxon>Ixodoidea</taxon>
        <taxon>Ixodidae</taxon>
        <taxon>Rhipicephalinae</taxon>
        <taxon>Dermacentor</taxon>
    </lineage>
</organism>
<evidence type="ECO:0000313" key="2">
    <source>
        <dbReference type="Proteomes" id="UP000821865"/>
    </source>
</evidence>
<name>A0ACB8CBZ2_DERSI</name>
<accession>A0ACB8CBZ2</accession>
<comment type="caution">
    <text evidence="1">The sequence shown here is derived from an EMBL/GenBank/DDBJ whole genome shotgun (WGS) entry which is preliminary data.</text>
</comment>
<reference evidence="1" key="1">
    <citation type="submission" date="2020-05" db="EMBL/GenBank/DDBJ databases">
        <title>Large-scale comparative analyses of tick genomes elucidate their genetic diversity and vector capacities.</title>
        <authorList>
            <person name="Jia N."/>
            <person name="Wang J."/>
            <person name="Shi W."/>
            <person name="Du L."/>
            <person name="Sun Y."/>
            <person name="Zhan W."/>
            <person name="Jiang J."/>
            <person name="Wang Q."/>
            <person name="Zhang B."/>
            <person name="Ji P."/>
            <person name="Sakyi L.B."/>
            <person name="Cui X."/>
            <person name="Yuan T."/>
            <person name="Jiang B."/>
            <person name="Yang W."/>
            <person name="Lam T.T.-Y."/>
            <person name="Chang Q."/>
            <person name="Ding S."/>
            <person name="Wang X."/>
            <person name="Zhu J."/>
            <person name="Ruan X."/>
            <person name="Zhao L."/>
            <person name="Wei J."/>
            <person name="Que T."/>
            <person name="Du C."/>
            <person name="Cheng J."/>
            <person name="Dai P."/>
            <person name="Han X."/>
            <person name="Huang E."/>
            <person name="Gao Y."/>
            <person name="Liu J."/>
            <person name="Shao H."/>
            <person name="Ye R."/>
            <person name="Li L."/>
            <person name="Wei W."/>
            <person name="Wang X."/>
            <person name="Wang C."/>
            <person name="Yang T."/>
            <person name="Huo Q."/>
            <person name="Li W."/>
            <person name="Guo W."/>
            <person name="Chen H."/>
            <person name="Zhou L."/>
            <person name="Ni X."/>
            <person name="Tian J."/>
            <person name="Zhou Y."/>
            <person name="Sheng Y."/>
            <person name="Liu T."/>
            <person name="Pan Y."/>
            <person name="Xia L."/>
            <person name="Li J."/>
            <person name="Zhao F."/>
            <person name="Cao W."/>
        </authorList>
    </citation>
    <scope>NUCLEOTIDE SEQUENCE</scope>
    <source>
        <strain evidence="1">Dsil-2018</strain>
    </source>
</reference>
<proteinExistence type="predicted"/>
<evidence type="ECO:0000313" key="1">
    <source>
        <dbReference type="EMBL" id="KAH7938417.1"/>
    </source>
</evidence>
<keyword evidence="2" id="KW-1185">Reference proteome</keyword>
<dbReference type="Proteomes" id="UP000821865">
    <property type="component" value="Chromosome 8"/>
</dbReference>
<protein>
    <submittedName>
        <fullName evidence="1">Uncharacterized protein</fullName>
    </submittedName>
</protein>
<gene>
    <name evidence="1" type="ORF">HPB49_023251</name>
</gene>
<dbReference type="EMBL" id="CM023477">
    <property type="protein sequence ID" value="KAH7938417.1"/>
    <property type="molecule type" value="Genomic_DNA"/>
</dbReference>
<sequence>MSKKSTTSDGQVIKVKEAAERRRPRRPHREDTDAQATSASQAIGYESEIGPDPSTCTARTERTTASRASKTSKKSKYQNGEPALDTSATSKAKVPKGADNAREKPGSEHDRQTTKQKGQAGQDGFLDRRANPFAEAGGSGSNPAQAQSATRAGKVDGFSTAQSYLANFYTLAATLANTLTTLSGPRQQSQVVGSSPGAYCTMSVASTVKNASDQQGQSFTNNLPNQEQTNLAPDVCSAGSPGVTSAESEKPIIGSVSLGLKQPVAKALAEVPSIEQAKAPEGTTSASPADQVCFAASSSDVARKGATSAPPGSPTSRVYKKVATILTMSPLRFPGMKKENRIEMRVLTIVAIVVTVAGIFSVIGFLIATRRSGTKLKDYCDTEGCLYHAWTLTRKLNRSIDPCDDFTAYVCSAWAPSGAYSEQAKSPIDGILYSRFIGFREMLTKGTRQLPVGEKARAMQDACMDSAAETAATIEEFRRLMQAMRLSWPEPPSRDSNALGVVLSLAFQWQIPLWLMINTPTLQKTDWRLSVRPGEYIPLLQEPVRQRDERRWVQGHILEQLHKAFISKKKIPAVLPLTVIGNFTAPLSSSEWLEQLSLSLAFSPKFVANDRIAVSDTGFLAALGGLFANYTHQRLTGQLSWLFVQAYAPISYRKLQTLRYGSAWKADMYRPILCAHQVESSMKMLVFALNYVSGYTQQETELVNAGLTSLIYAASNKINSSGWLDEESKARAARKIDSVLTFLFPPKQWIRNEFLSSLYDDYPSVEATFGDYWIKARFAVAKHDRTAEFEATLNLPSNIPPPNFGYDYVTNSIALPIGIAMFYGGLGFLVALQIAAALDSVGITWDAEERKGGSIIASEASMKTFKAKDGCLEDEGIESIFPEVPALEIAYAALKRAIRSDKDGVPALPGLSPDKVFFMTLCYMACHTLNAKDTFGADCHKAVRNSPAFQAAFRCPSGSKMNPTRKCSFFD</sequence>